<dbReference type="AlphaFoldDB" id="A0A5K7YRH4"/>
<sequence>MPRVSRMIVQNQTAVYHVMSRTALDGFPLEAFEKDFLLELIKRMSGLFFTEVYGFALMGNHFHLLVKMIPEDRFSDEAVKQRLVLFYGEKKAPVDDGQLPFIRQKLGSLSEFIREIKVNFTRFYNKRHGRRGYFWGDRFKSVIVEEGETLINCLAYIDLNPVRAGIVERPEDYRWNSLGYHIQSKNKGGFLSTDFGLKEFNVKSGKERVRRYREYVYETGAIKPPTKPHSNSHSSATFVGGVDDSSKYSECTSAAASPGRLGIISNAKRNDRSICGKIVTKERNRNFEISRTDRFLYRTRYFTDSGIIGSREFVSGTYQQFKHLFQCRHEKKPKSVKGLDGLFSLKRLSENF</sequence>
<evidence type="ECO:0000313" key="2">
    <source>
        <dbReference type="EMBL" id="BBO67247.1"/>
    </source>
</evidence>
<name>A0A5K7YRH4_9BACT</name>
<gene>
    <name evidence="2" type="ORF">DSCA_11770</name>
</gene>
<dbReference type="PANTHER" id="PTHR34322">
    <property type="entry name" value="TRANSPOSASE, Y1_TNP DOMAIN-CONTAINING"/>
    <property type="match status" value="1"/>
</dbReference>
<organism evidence="2 3">
    <name type="scientific">Desulfosarcina alkanivorans</name>
    <dbReference type="NCBI Taxonomy" id="571177"/>
    <lineage>
        <taxon>Bacteria</taxon>
        <taxon>Pseudomonadati</taxon>
        <taxon>Thermodesulfobacteriota</taxon>
        <taxon>Desulfobacteria</taxon>
        <taxon>Desulfobacterales</taxon>
        <taxon>Desulfosarcinaceae</taxon>
        <taxon>Desulfosarcina</taxon>
    </lineage>
</organism>
<proteinExistence type="predicted"/>
<evidence type="ECO:0000313" key="3">
    <source>
        <dbReference type="Proteomes" id="UP000427906"/>
    </source>
</evidence>
<reference evidence="2 3" key="1">
    <citation type="submission" date="2019-11" db="EMBL/GenBank/DDBJ databases">
        <title>Comparative genomics of hydrocarbon-degrading Desulfosarcina strains.</title>
        <authorList>
            <person name="Watanabe M."/>
            <person name="Kojima H."/>
            <person name="Fukui M."/>
        </authorList>
    </citation>
    <scope>NUCLEOTIDE SEQUENCE [LARGE SCALE GENOMIC DNA]</scope>
    <source>
        <strain evidence="2 3">PL12</strain>
    </source>
</reference>
<dbReference type="RefSeq" id="WP_155315530.1">
    <property type="nucleotide sequence ID" value="NZ_AP021874.1"/>
</dbReference>
<dbReference type="InterPro" id="IPR002686">
    <property type="entry name" value="Transposase_17"/>
</dbReference>
<dbReference type="SMART" id="SM01321">
    <property type="entry name" value="Y1_Tnp"/>
    <property type="match status" value="1"/>
</dbReference>
<dbReference type="PANTHER" id="PTHR34322:SF2">
    <property type="entry name" value="TRANSPOSASE IS200-LIKE DOMAIN-CONTAINING PROTEIN"/>
    <property type="match status" value="1"/>
</dbReference>
<dbReference type="Gene3D" id="3.30.70.1290">
    <property type="entry name" value="Transposase IS200-like"/>
    <property type="match status" value="1"/>
</dbReference>
<feature type="domain" description="Transposase IS200-like" evidence="1">
    <location>
        <begin position="11"/>
        <end position="160"/>
    </location>
</feature>
<accession>A0A5K7YRH4</accession>
<evidence type="ECO:0000259" key="1">
    <source>
        <dbReference type="SMART" id="SM01321"/>
    </source>
</evidence>
<dbReference type="EMBL" id="AP021874">
    <property type="protein sequence ID" value="BBO67247.1"/>
    <property type="molecule type" value="Genomic_DNA"/>
</dbReference>
<dbReference type="SUPFAM" id="SSF143422">
    <property type="entry name" value="Transposase IS200-like"/>
    <property type="match status" value="1"/>
</dbReference>
<dbReference type="OrthoDB" id="5417118at2"/>
<dbReference type="GO" id="GO:0003677">
    <property type="term" value="F:DNA binding"/>
    <property type="evidence" value="ECO:0007669"/>
    <property type="project" value="InterPro"/>
</dbReference>
<dbReference type="Proteomes" id="UP000427906">
    <property type="component" value="Chromosome"/>
</dbReference>
<dbReference type="InterPro" id="IPR036515">
    <property type="entry name" value="Transposase_17_sf"/>
</dbReference>
<keyword evidence="3" id="KW-1185">Reference proteome</keyword>
<dbReference type="GO" id="GO:0006313">
    <property type="term" value="P:DNA transposition"/>
    <property type="evidence" value="ECO:0007669"/>
    <property type="project" value="InterPro"/>
</dbReference>
<dbReference type="GO" id="GO:0004803">
    <property type="term" value="F:transposase activity"/>
    <property type="evidence" value="ECO:0007669"/>
    <property type="project" value="InterPro"/>
</dbReference>
<dbReference type="KEGG" id="dalk:DSCA_11770"/>
<protein>
    <recommendedName>
        <fullName evidence="1">Transposase IS200-like domain-containing protein</fullName>
    </recommendedName>
</protein>